<dbReference type="InterPro" id="IPR025230">
    <property type="entry name" value="DUF4172"/>
</dbReference>
<dbReference type="EMBL" id="VJZL01000011">
    <property type="protein sequence ID" value="TRX10173.1"/>
    <property type="molecule type" value="Genomic_DNA"/>
</dbReference>
<reference evidence="6 7" key="1">
    <citation type="submission" date="2019-07" db="EMBL/GenBank/DDBJ databases">
        <title>Novel species of Flavobacterium.</title>
        <authorList>
            <person name="Liu Q."/>
            <person name="Xin Y.-H."/>
        </authorList>
    </citation>
    <scope>NUCLEOTIDE SEQUENCE [LARGE SCALE GENOMIC DNA]</scope>
    <source>
        <strain evidence="4 6">GSP39</strain>
        <strain evidence="5 7">GSR22</strain>
    </source>
</reference>
<evidence type="ECO:0000313" key="4">
    <source>
        <dbReference type="EMBL" id="TRX06072.1"/>
    </source>
</evidence>
<feature type="active site" evidence="1">
    <location>
        <position position="206"/>
    </location>
</feature>
<dbReference type="EMBL" id="VJZN01000013">
    <property type="protein sequence ID" value="TRX06072.1"/>
    <property type="molecule type" value="Genomic_DNA"/>
</dbReference>
<evidence type="ECO:0000313" key="6">
    <source>
        <dbReference type="Proteomes" id="UP000318528"/>
    </source>
</evidence>
<dbReference type="PANTHER" id="PTHR13504">
    <property type="entry name" value="FIDO DOMAIN-CONTAINING PROTEIN DDB_G0283145"/>
    <property type="match status" value="1"/>
</dbReference>
<evidence type="ECO:0000256" key="2">
    <source>
        <dbReference type="PIRSR" id="PIRSR640198-2"/>
    </source>
</evidence>
<dbReference type="OrthoDB" id="9814400at2"/>
<evidence type="ECO:0000313" key="5">
    <source>
        <dbReference type="EMBL" id="TRX10173.1"/>
    </source>
</evidence>
<organism evidence="5 7">
    <name type="scientific">Flavobacterium gawalongense</name>
    <dbReference type="NCBI Taxonomy" id="2594432"/>
    <lineage>
        <taxon>Bacteria</taxon>
        <taxon>Pseudomonadati</taxon>
        <taxon>Bacteroidota</taxon>
        <taxon>Flavobacteriia</taxon>
        <taxon>Flavobacteriales</taxon>
        <taxon>Flavobacteriaceae</taxon>
        <taxon>Flavobacterium</taxon>
    </lineage>
</organism>
<accession>A0A553BPJ3</accession>
<dbReference type="Proteomes" id="UP000318528">
    <property type="component" value="Unassembled WGS sequence"/>
</dbReference>
<dbReference type="InterPro" id="IPR036388">
    <property type="entry name" value="WH-like_DNA-bd_sf"/>
</dbReference>
<dbReference type="Proteomes" id="UP000318669">
    <property type="component" value="Unassembled WGS sequence"/>
</dbReference>
<dbReference type="Gene3D" id="1.10.3290.10">
    <property type="entry name" value="Fido-like domain"/>
    <property type="match status" value="1"/>
</dbReference>
<dbReference type="SUPFAM" id="SSF140931">
    <property type="entry name" value="Fic-like"/>
    <property type="match status" value="1"/>
</dbReference>
<sequence>MKYIYQNDNWPSFTWDSNVLQSLLGDLRNKQGKLMGKMEAMRFALQEQALLDTLTIDILKSSEIEGEILKTDQVRSSIARHLGMDIAGLVPSDRNVDGVVEMMLDATQNYTTPLTANRLFGWHNCLFPTGRSGMYKINVGQWRTDDNGPMQVVSGGFGREKIHFQAPDAILLEKEINQFLEWFSNENTLDPVMKAGIAHLWFITLHPFDDGNGRIARAITDMQLCKADGSSKRFYSMSAQILLQRNGYYSILEQIQKGTLDITNWLQWFFENLLAALNATNTTLEQVLLKASFWEKQTHILLNERQKLLLNKMLEGFEGKLTSTKWAKIAKCSPDTALRDIQDLISKGILTKDDGGGRSSSYRIFV</sequence>
<evidence type="ECO:0000259" key="3">
    <source>
        <dbReference type="PROSITE" id="PS51459"/>
    </source>
</evidence>
<dbReference type="RefSeq" id="WP_143387418.1">
    <property type="nucleotide sequence ID" value="NZ_VJZL01000011.1"/>
</dbReference>
<feature type="binding site" evidence="2">
    <location>
        <begin position="210"/>
        <end position="217"/>
    </location>
    <ligand>
        <name>ATP</name>
        <dbReference type="ChEBI" id="CHEBI:30616"/>
    </ligand>
</feature>
<keyword evidence="2" id="KW-0067">ATP-binding</keyword>
<dbReference type="Pfam" id="PF02661">
    <property type="entry name" value="Fic"/>
    <property type="match status" value="1"/>
</dbReference>
<evidence type="ECO:0000313" key="7">
    <source>
        <dbReference type="Proteomes" id="UP000318669"/>
    </source>
</evidence>
<name>A0A553BPJ3_9FLAO</name>
<keyword evidence="6" id="KW-1185">Reference proteome</keyword>
<proteinExistence type="predicted"/>
<feature type="domain" description="Fido" evidence="3">
    <location>
        <begin position="114"/>
        <end position="271"/>
    </location>
</feature>
<dbReference type="InterPro" id="IPR040198">
    <property type="entry name" value="Fido_containing"/>
</dbReference>
<keyword evidence="2" id="KW-0547">Nucleotide-binding</keyword>
<dbReference type="InterPro" id="IPR003812">
    <property type="entry name" value="Fido"/>
</dbReference>
<protein>
    <submittedName>
        <fullName evidence="5">Fic family protein</fullName>
    </submittedName>
</protein>
<comment type="caution">
    <text evidence="5">The sequence shown here is derived from an EMBL/GenBank/DDBJ whole genome shotgun (WGS) entry which is preliminary data.</text>
</comment>
<dbReference type="PANTHER" id="PTHR13504:SF33">
    <property type="entry name" value="FIC FAMILY PROTEIN"/>
    <property type="match status" value="1"/>
</dbReference>
<dbReference type="InterPro" id="IPR036597">
    <property type="entry name" value="Fido-like_dom_sf"/>
</dbReference>
<evidence type="ECO:0000256" key="1">
    <source>
        <dbReference type="PIRSR" id="PIRSR640198-1"/>
    </source>
</evidence>
<gene>
    <name evidence="5" type="ORF">FNW11_08445</name>
    <name evidence="4" type="ORF">FNW12_08990</name>
</gene>
<dbReference type="Gene3D" id="1.10.10.10">
    <property type="entry name" value="Winged helix-like DNA-binding domain superfamily/Winged helix DNA-binding domain"/>
    <property type="match status" value="1"/>
</dbReference>
<feature type="binding site" evidence="2">
    <location>
        <begin position="248"/>
        <end position="249"/>
    </location>
    <ligand>
        <name>ATP</name>
        <dbReference type="ChEBI" id="CHEBI:30616"/>
    </ligand>
</feature>
<dbReference type="PROSITE" id="PS51459">
    <property type="entry name" value="FIDO"/>
    <property type="match status" value="1"/>
</dbReference>
<dbReference type="Pfam" id="PF13776">
    <property type="entry name" value="DUF4172"/>
    <property type="match status" value="1"/>
</dbReference>
<dbReference type="AlphaFoldDB" id="A0A553BPJ3"/>
<dbReference type="GO" id="GO:0005524">
    <property type="term" value="F:ATP binding"/>
    <property type="evidence" value="ECO:0007669"/>
    <property type="project" value="UniProtKB-KW"/>
</dbReference>